<evidence type="ECO:0000313" key="10">
    <source>
        <dbReference type="EMBL" id="PIP19755.1"/>
    </source>
</evidence>
<feature type="binding site" evidence="7">
    <location>
        <begin position="361"/>
        <end position="364"/>
    </location>
    <ligand>
        <name>GTP</name>
        <dbReference type="ChEBI" id="CHEBI:37565"/>
    </ligand>
</feature>
<dbReference type="CDD" id="cd01887">
    <property type="entry name" value="IF2_eIF5B"/>
    <property type="match status" value="1"/>
</dbReference>
<comment type="caution">
    <text evidence="10">The sequence shown here is derived from an EMBL/GenBank/DDBJ whole genome shotgun (WGS) entry which is preliminary data.</text>
</comment>
<dbReference type="FunFam" id="3.40.50.10050:FF:000001">
    <property type="entry name" value="Translation initiation factor IF-2"/>
    <property type="match status" value="1"/>
</dbReference>
<keyword evidence="4 7" id="KW-0547">Nucleotide-binding</keyword>
<accession>A0A2G9YKJ9</accession>
<comment type="function">
    <text evidence="7 8">One of the essential components for the initiation of protein synthesis. Protects formylmethionyl-tRNA from spontaneous hydrolysis and promotes its binding to the 30S ribosomal subunits. Also involved in the hydrolysis of GTP during the formation of the 70S ribosomal complex.</text>
</comment>
<dbReference type="SUPFAM" id="SSF52156">
    <property type="entry name" value="Initiation factor IF2/eIF5b, domain 3"/>
    <property type="match status" value="1"/>
</dbReference>
<evidence type="ECO:0000256" key="6">
    <source>
        <dbReference type="ARBA" id="ARBA00023134"/>
    </source>
</evidence>
<keyword evidence="7" id="KW-0963">Cytoplasm</keyword>
<dbReference type="NCBIfam" id="TIGR00231">
    <property type="entry name" value="small_GTP"/>
    <property type="match status" value="1"/>
</dbReference>
<evidence type="ECO:0000313" key="11">
    <source>
        <dbReference type="Proteomes" id="UP000231292"/>
    </source>
</evidence>
<evidence type="ECO:0000256" key="1">
    <source>
        <dbReference type="ARBA" id="ARBA00007733"/>
    </source>
</evidence>
<dbReference type="GO" id="GO:0005829">
    <property type="term" value="C:cytosol"/>
    <property type="evidence" value="ECO:0007669"/>
    <property type="project" value="TreeGrafter"/>
</dbReference>
<keyword evidence="3 7" id="KW-0396">Initiation factor</keyword>
<dbReference type="CDD" id="cd03702">
    <property type="entry name" value="IF2_mtIF2_II"/>
    <property type="match status" value="1"/>
</dbReference>
<comment type="subcellular location">
    <subcellularLocation>
        <location evidence="7">Cytoplasm</location>
    </subcellularLocation>
</comment>
<dbReference type="InterPro" id="IPR036925">
    <property type="entry name" value="TIF_IF2_dom3_sf"/>
</dbReference>
<protein>
    <recommendedName>
        <fullName evidence="2 7">Translation initiation factor IF-2</fullName>
    </recommendedName>
</protein>
<dbReference type="CDD" id="cd03692">
    <property type="entry name" value="mtIF2_IVc"/>
    <property type="match status" value="1"/>
</dbReference>
<dbReference type="SUPFAM" id="SSF50447">
    <property type="entry name" value="Translation proteins"/>
    <property type="match status" value="2"/>
</dbReference>
<reference evidence="10 11" key="1">
    <citation type="submission" date="2017-09" db="EMBL/GenBank/DDBJ databases">
        <title>Depth-based differentiation of microbial function through sediment-hosted aquifers and enrichment of novel symbionts in the deep terrestrial subsurface.</title>
        <authorList>
            <person name="Probst A.J."/>
            <person name="Ladd B."/>
            <person name="Jarett J.K."/>
            <person name="Geller-Mcgrath D.E."/>
            <person name="Sieber C.M."/>
            <person name="Emerson J.B."/>
            <person name="Anantharaman K."/>
            <person name="Thomas B.C."/>
            <person name="Malmstrom R."/>
            <person name="Stieglmeier M."/>
            <person name="Klingl A."/>
            <person name="Woyke T."/>
            <person name="Ryan C.M."/>
            <person name="Banfield J.F."/>
        </authorList>
    </citation>
    <scope>NUCLEOTIDE SEQUENCE [LARGE SCALE GENOMIC DNA]</scope>
    <source>
        <strain evidence="10">CG23_combo_of_CG06-09_8_20_14_all_41_10</strain>
    </source>
</reference>
<dbReference type="Pfam" id="PF22042">
    <property type="entry name" value="EF-G_D2"/>
    <property type="match status" value="1"/>
</dbReference>
<dbReference type="Gene3D" id="2.40.30.10">
    <property type="entry name" value="Translation factors"/>
    <property type="match status" value="2"/>
</dbReference>
<dbReference type="Pfam" id="PF11987">
    <property type="entry name" value="IF-2"/>
    <property type="match status" value="1"/>
</dbReference>
<dbReference type="HAMAP" id="MF_00100_B">
    <property type="entry name" value="IF_2_B"/>
    <property type="match status" value="1"/>
</dbReference>
<dbReference type="Gene3D" id="3.40.50.10050">
    <property type="entry name" value="Translation initiation factor IF- 2, domain 3"/>
    <property type="match status" value="1"/>
</dbReference>
<dbReference type="InterPro" id="IPR044145">
    <property type="entry name" value="IF2_II"/>
</dbReference>
<feature type="domain" description="Tr-type G" evidence="9">
    <location>
        <begin position="252"/>
        <end position="421"/>
    </location>
</feature>
<dbReference type="EMBL" id="PCRK01000023">
    <property type="protein sequence ID" value="PIP19755.1"/>
    <property type="molecule type" value="Genomic_DNA"/>
</dbReference>
<dbReference type="FunFam" id="2.40.30.10:FF:000008">
    <property type="entry name" value="Translation initiation factor IF-2"/>
    <property type="match status" value="1"/>
</dbReference>
<comment type="similarity">
    <text evidence="1 7 8">Belongs to the TRAFAC class translation factor GTPase superfamily. Classic translation factor GTPase family. IF-2 subfamily.</text>
</comment>
<dbReference type="AlphaFoldDB" id="A0A2G9YKJ9"/>
<feature type="binding site" evidence="7">
    <location>
        <begin position="307"/>
        <end position="311"/>
    </location>
    <ligand>
        <name>GTP</name>
        <dbReference type="ChEBI" id="CHEBI:37565"/>
    </ligand>
</feature>
<dbReference type="NCBIfam" id="TIGR00487">
    <property type="entry name" value="IF-2"/>
    <property type="match status" value="1"/>
</dbReference>
<dbReference type="InterPro" id="IPR027417">
    <property type="entry name" value="P-loop_NTPase"/>
</dbReference>
<evidence type="ECO:0000256" key="2">
    <source>
        <dbReference type="ARBA" id="ARBA00020675"/>
    </source>
</evidence>
<gene>
    <name evidence="7" type="primary">infB</name>
    <name evidence="10" type="ORF">COX41_01195</name>
</gene>
<evidence type="ECO:0000259" key="9">
    <source>
        <dbReference type="PROSITE" id="PS51722"/>
    </source>
</evidence>
<dbReference type="Pfam" id="PF04760">
    <property type="entry name" value="IF2_N"/>
    <property type="match status" value="1"/>
</dbReference>
<dbReference type="GO" id="GO:0003924">
    <property type="term" value="F:GTPase activity"/>
    <property type="evidence" value="ECO:0007669"/>
    <property type="project" value="UniProtKB-UniRule"/>
</dbReference>
<dbReference type="Proteomes" id="UP000231292">
    <property type="component" value="Unassembled WGS sequence"/>
</dbReference>
<dbReference type="GO" id="GO:0005525">
    <property type="term" value="F:GTP binding"/>
    <property type="evidence" value="ECO:0007669"/>
    <property type="project" value="UniProtKB-KW"/>
</dbReference>
<name>A0A2G9YKJ9_9BACT</name>
<dbReference type="InterPro" id="IPR053905">
    <property type="entry name" value="EF-G-like_DII"/>
</dbReference>
<dbReference type="Pfam" id="PF00009">
    <property type="entry name" value="GTP_EFTU"/>
    <property type="match status" value="1"/>
</dbReference>
<evidence type="ECO:0000256" key="5">
    <source>
        <dbReference type="ARBA" id="ARBA00022917"/>
    </source>
</evidence>
<dbReference type="PANTHER" id="PTHR43381">
    <property type="entry name" value="TRANSLATION INITIATION FACTOR IF-2-RELATED"/>
    <property type="match status" value="1"/>
</dbReference>
<proteinExistence type="inferred from homology"/>
<feature type="binding site" evidence="7">
    <location>
        <begin position="261"/>
        <end position="268"/>
    </location>
    <ligand>
        <name>GTP</name>
        <dbReference type="ChEBI" id="CHEBI:37565"/>
    </ligand>
</feature>
<dbReference type="FunFam" id="3.40.50.300:FF:000019">
    <property type="entry name" value="Translation initiation factor IF-2"/>
    <property type="match status" value="1"/>
</dbReference>
<sequence>MEFIKTGRYKIMLKQKKQKEKKKIIKKTPALKMKKAAHKVADAHTKPVKKTIALVTTKVKRVTRAKATGRKAVVWSPLAKAKAANLKKGKVKLVAPVIKIKPAIEKIITPGPRIEVVILPKPAVKKEIPAPKIISKPEAIKIEPKIEVKAAPVALAKAPPTAGWPAVELKELELELPITVKDLAIKLGEKPSLVIKGLMDMKMMVGINQALDETVVSKICEKYHCKIKKALGKEELTLSMHRVRDEAKDLKPRSPVVTFMGHVDHGKTSLLDVIRKTKVAESEYGGITQHIGAYRVVLARGEITFLDTPGHEAFTAMRLRGASIADIVVLVVAADDGIMPQTEEAIDHARVAGVPIIVAINKIDKAGADIDRVKKQLAKLDLNPEDWGGKTIVVPVSAKTGEGIDNLLEMIILESQMLELKANPNRLARGIVIEAKMSQGRGPVVTLLVQNGALRLNENIIVGNFYGKIRAMFNDHGQSVTSALPSVPVGVLGVSGVPAAGEQFFAIAEEKEAKEIASLRMEKERDRQVKSVKRMSLEDLHAQIQARKIKELKLIIKADVQGSLEAIRGTLTKMNVSEIKLDFIHAGVGNVNSSDVMLAVVSDALILGFNVAVDDLAKELMVKEGVDVKNYNTIYELANDIKAAIEGMLEPKIKRIFLGRAEVRKIFQLSHAGRVAGCFVTKGKFNRSCMVDLVRNEEVVFKGKFSSLKRFKDDVREVAEGFECGISLAGFDQVIEGDIIEAYEEERIARKL</sequence>
<organism evidence="10 11">
    <name type="scientific">Candidatus Sherwoodlollariibacterium unditelluris</name>
    <dbReference type="NCBI Taxonomy" id="1974757"/>
    <lineage>
        <taxon>Bacteria</taxon>
        <taxon>Pseudomonadati</taxon>
        <taxon>Candidatus Omnitrophota</taxon>
        <taxon>Candidatus Sherwoodlollariibacterium</taxon>
    </lineage>
</organism>
<dbReference type="Gene3D" id="3.40.50.300">
    <property type="entry name" value="P-loop containing nucleotide triphosphate hydrolases"/>
    <property type="match status" value="1"/>
</dbReference>
<keyword evidence="6 7" id="KW-0342">GTP-binding</keyword>
<dbReference type="PROSITE" id="PS51722">
    <property type="entry name" value="G_TR_2"/>
    <property type="match status" value="1"/>
</dbReference>
<keyword evidence="5 7" id="KW-0648">Protein biosynthesis</keyword>
<dbReference type="InterPro" id="IPR005225">
    <property type="entry name" value="Small_GTP-bd"/>
</dbReference>
<dbReference type="PANTHER" id="PTHR43381:SF5">
    <property type="entry name" value="TR-TYPE G DOMAIN-CONTAINING PROTEIN"/>
    <property type="match status" value="1"/>
</dbReference>
<evidence type="ECO:0000256" key="3">
    <source>
        <dbReference type="ARBA" id="ARBA00022540"/>
    </source>
</evidence>
<dbReference type="InterPro" id="IPR009000">
    <property type="entry name" value="Transl_B-barrel_sf"/>
</dbReference>
<dbReference type="InterPro" id="IPR000178">
    <property type="entry name" value="TF_IF2_bacterial-like"/>
</dbReference>
<dbReference type="InterPro" id="IPR000795">
    <property type="entry name" value="T_Tr_GTP-bd_dom"/>
</dbReference>
<dbReference type="SUPFAM" id="SSF52540">
    <property type="entry name" value="P-loop containing nucleoside triphosphate hydrolases"/>
    <property type="match status" value="1"/>
</dbReference>
<evidence type="ECO:0000256" key="7">
    <source>
        <dbReference type="HAMAP-Rule" id="MF_00100"/>
    </source>
</evidence>
<feature type="region of interest" description="G-domain" evidence="7">
    <location>
        <begin position="255"/>
        <end position="403"/>
    </location>
</feature>
<dbReference type="InterPro" id="IPR023115">
    <property type="entry name" value="TIF_IF2_dom3"/>
</dbReference>
<dbReference type="FunFam" id="2.40.30.10:FF:000007">
    <property type="entry name" value="Translation initiation factor IF-2"/>
    <property type="match status" value="1"/>
</dbReference>
<evidence type="ECO:0000256" key="4">
    <source>
        <dbReference type="ARBA" id="ARBA00022741"/>
    </source>
</evidence>
<evidence type="ECO:0000256" key="8">
    <source>
        <dbReference type="RuleBase" id="RU000644"/>
    </source>
</evidence>
<dbReference type="GO" id="GO:0003743">
    <property type="term" value="F:translation initiation factor activity"/>
    <property type="evidence" value="ECO:0007669"/>
    <property type="project" value="UniProtKB-UniRule"/>
</dbReference>
<dbReference type="InterPro" id="IPR015760">
    <property type="entry name" value="TIF_IF2"/>
</dbReference>
<dbReference type="InterPro" id="IPR006847">
    <property type="entry name" value="IF2_N"/>
</dbReference>